<keyword evidence="4 10" id="KW-0812">Transmembrane</keyword>
<dbReference type="GO" id="GO:0004984">
    <property type="term" value="F:olfactory receptor activity"/>
    <property type="evidence" value="ECO:0007669"/>
    <property type="project" value="InterPro"/>
</dbReference>
<feature type="transmembrane region" description="Helical" evidence="10">
    <location>
        <begin position="276"/>
        <end position="298"/>
    </location>
</feature>
<protein>
    <recommendedName>
        <fullName evidence="10">Odorant receptor</fullName>
    </recommendedName>
</protein>
<evidence type="ECO:0000256" key="4">
    <source>
        <dbReference type="ARBA" id="ARBA00022692"/>
    </source>
</evidence>
<name>A0A026VWI1_OOCBI</name>
<reference evidence="11 12" key="1">
    <citation type="journal article" date="2014" name="Curr. Biol.">
        <title>The genome of the clonal raider ant Cerapachys biroi.</title>
        <authorList>
            <person name="Oxley P.R."/>
            <person name="Ji L."/>
            <person name="Fetter-Pruneda I."/>
            <person name="McKenzie S.K."/>
            <person name="Li C."/>
            <person name="Hu H."/>
            <person name="Zhang G."/>
            <person name="Kronauer D.J."/>
        </authorList>
    </citation>
    <scope>NUCLEOTIDE SEQUENCE [LARGE SCALE GENOMIC DNA]</scope>
</reference>
<feature type="transmembrane region" description="Helical" evidence="10">
    <location>
        <begin position="178"/>
        <end position="200"/>
    </location>
</feature>
<gene>
    <name evidence="11" type="ORF">X777_15215</name>
</gene>
<keyword evidence="2" id="KW-1003">Cell membrane</keyword>
<dbReference type="EMBL" id="KK107762">
    <property type="protein sequence ID" value="EZA47891.1"/>
    <property type="molecule type" value="Genomic_DNA"/>
</dbReference>
<keyword evidence="7 10" id="KW-0472">Membrane</keyword>
<keyword evidence="5 10" id="KW-0552">Olfaction</keyword>
<feature type="transmembrane region" description="Helical" evidence="10">
    <location>
        <begin position="128"/>
        <end position="148"/>
    </location>
</feature>
<dbReference type="OMA" id="NDEAYHI"/>
<keyword evidence="12" id="KW-1185">Reference proteome</keyword>
<dbReference type="AlphaFoldDB" id="A0A026VWI1"/>
<evidence type="ECO:0000256" key="9">
    <source>
        <dbReference type="ARBA" id="ARBA00023224"/>
    </source>
</evidence>
<evidence type="ECO:0000256" key="7">
    <source>
        <dbReference type="ARBA" id="ARBA00023136"/>
    </source>
</evidence>
<dbReference type="GO" id="GO:0005886">
    <property type="term" value="C:plasma membrane"/>
    <property type="evidence" value="ECO:0007669"/>
    <property type="project" value="UniProtKB-SubCell"/>
</dbReference>
<proteinExistence type="inferred from homology"/>
<evidence type="ECO:0000256" key="2">
    <source>
        <dbReference type="ARBA" id="ARBA00022475"/>
    </source>
</evidence>
<dbReference type="InterPro" id="IPR004117">
    <property type="entry name" value="7tm6_olfct_rcpt"/>
</dbReference>
<feature type="transmembrane region" description="Helical" evidence="10">
    <location>
        <begin position="59"/>
        <end position="80"/>
    </location>
</feature>
<evidence type="ECO:0000313" key="11">
    <source>
        <dbReference type="EMBL" id="EZA47891.1"/>
    </source>
</evidence>
<evidence type="ECO:0000256" key="3">
    <source>
        <dbReference type="ARBA" id="ARBA00022606"/>
    </source>
</evidence>
<keyword evidence="3 10" id="KW-0716">Sensory transduction</keyword>
<dbReference type="PANTHER" id="PTHR21137:SF35">
    <property type="entry name" value="ODORANT RECEPTOR 19A-RELATED"/>
    <property type="match status" value="1"/>
</dbReference>
<dbReference type="PANTHER" id="PTHR21137">
    <property type="entry name" value="ODORANT RECEPTOR"/>
    <property type="match status" value="1"/>
</dbReference>
<sequence length="400" mass="46064">MSVYNSRYYYLNKVLLSIVGLWPYQSRLEGNVMAIITLLFAGGYSGLELWSLIAGITDLSIIIENLSSTLINIMVIGKMVNNLYNNYKMKDLLDRIEETWKMIPTGPENEILRNFAEKYAEESRSYTVHYALVLYAVWISFSMMPIVISRLYTFLPTNETFETKYLYRVEHVIDVEKYFTLLMLLAIIGIFYIVSIAIAVDSVFVLCMQHNTALFEEVRFNMERIRSLDCVQVEAQWMLKPNVANDEAYHIIIGCIKSYKDALNFFDVLASAYSTFFLLLLGMVVVCLSFSAAQLLLLDNQLDAIIRIVALNVAEVIHIYYLSLMSQQLIDYSSGIQEVIYNCDWYAISLRSRQLLKFTLLRVTKPCQITAGKMYVMSMENFGSIIKACLSYFTMLLSLR</sequence>
<evidence type="ECO:0000256" key="5">
    <source>
        <dbReference type="ARBA" id="ARBA00022725"/>
    </source>
</evidence>
<organism evidence="11 12">
    <name type="scientific">Ooceraea biroi</name>
    <name type="common">Clonal raider ant</name>
    <name type="synonym">Cerapachys biroi</name>
    <dbReference type="NCBI Taxonomy" id="2015173"/>
    <lineage>
        <taxon>Eukaryota</taxon>
        <taxon>Metazoa</taxon>
        <taxon>Ecdysozoa</taxon>
        <taxon>Arthropoda</taxon>
        <taxon>Hexapoda</taxon>
        <taxon>Insecta</taxon>
        <taxon>Pterygota</taxon>
        <taxon>Neoptera</taxon>
        <taxon>Endopterygota</taxon>
        <taxon>Hymenoptera</taxon>
        <taxon>Apocrita</taxon>
        <taxon>Aculeata</taxon>
        <taxon>Formicoidea</taxon>
        <taxon>Formicidae</taxon>
        <taxon>Dorylinae</taxon>
        <taxon>Ooceraea</taxon>
    </lineage>
</organism>
<keyword evidence="8 10" id="KW-0675">Receptor</keyword>
<keyword evidence="9 10" id="KW-0807">Transducer</keyword>
<dbReference type="GO" id="GO:0007165">
    <property type="term" value="P:signal transduction"/>
    <property type="evidence" value="ECO:0007669"/>
    <property type="project" value="UniProtKB-KW"/>
</dbReference>
<feature type="transmembrane region" description="Helical" evidence="10">
    <location>
        <begin position="304"/>
        <end position="324"/>
    </location>
</feature>
<accession>A0A026VWI1</accession>
<evidence type="ECO:0000313" key="12">
    <source>
        <dbReference type="Proteomes" id="UP000053097"/>
    </source>
</evidence>
<dbReference type="Proteomes" id="UP000053097">
    <property type="component" value="Unassembled WGS sequence"/>
</dbReference>
<dbReference type="OrthoDB" id="6614360at2759"/>
<dbReference type="Pfam" id="PF02949">
    <property type="entry name" value="7tm_6"/>
    <property type="match status" value="1"/>
</dbReference>
<comment type="similarity">
    <text evidence="10">Belongs to the insect chemoreceptor superfamily. Heteromeric odorant receptor channel (TC 1.A.69) family.</text>
</comment>
<comment type="subcellular location">
    <subcellularLocation>
        <location evidence="1 10">Cell membrane</location>
        <topology evidence="1 10">Multi-pass membrane protein</topology>
    </subcellularLocation>
</comment>
<evidence type="ECO:0000256" key="6">
    <source>
        <dbReference type="ARBA" id="ARBA00022989"/>
    </source>
</evidence>
<keyword evidence="6 10" id="KW-1133">Transmembrane helix</keyword>
<dbReference type="GO" id="GO:0005549">
    <property type="term" value="F:odorant binding"/>
    <property type="evidence" value="ECO:0007669"/>
    <property type="project" value="InterPro"/>
</dbReference>
<comment type="caution">
    <text evidence="10">Lacks conserved residue(s) required for the propagation of feature annotation.</text>
</comment>
<feature type="transmembrane region" description="Helical" evidence="10">
    <location>
        <begin position="31"/>
        <end position="53"/>
    </location>
</feature>
<evidence type="ECO:0000256" key="10">
    <source>
        <dbReference type="RuleBase" id="RU351113"/>
    </source>
</evidence>
<evidence type="ECO:0000256" key="1">
    <source>
        <dbReference type="ARBA" id="ARBA00004651"/>
    </source>
</evidence>
<evidence type="ECO:0000256" key="8">
    <source>
        <dbReference type="ARBA" id="ARBA00023170"/>
    </source>
</evidence>